<proteinExistence type="predicted"/>
<keyword evidence="2" id="KW-1185">Reference proteome</keyword>
<dbReference type="InterPro" id="IPR029063">
    <property type="entry name" value="SAM-dependent_MTases_sf"/>
</dbReference>
<organism evidence="1 2">
    <name type="scientific">Symbiodinium pilosum</name>
    <name type="common">Dinoflagellate</name>
    <dbReference type="NCBI Taxonomy" id="2952"/>
    <lineage>
        <taxon>Eukaryota</taxon>
        <taxon>Sar</taxon>
        <taxon>Alveolata</taxon>
        <taxon>Dinophyceae</taxon>
        <taxon>Suessiales</taxon>
        <taxon>Symbiodiniaceae</taxon>
        <taxon>Symbiodinium</taxon>
    </lineage>
</organism>
<gene>
    <name evidence="1" type="ORF">SPIL2461_LOCUS16841</name>
</gene>
<evidence type="ECO:0000313" key="2">
    <source>
        <dbReference type="Proteomes" id="UP000649617"/>
    </source>
</evidence>
<accession>A0A812VQY5</accession>
<protein>
    <recommendedName>
        <fullName evidence="3">Methyltransferase domain-containing protein</fullName>
    </recommendedName>
</protein>
<feature type="non-terminal residue" evidence="1">
    <location>
        <position position="1"/>
    </location>
</feature>
<feature type="non-terminal residue" evidence="1">
    <location>
        <position position="152"/>
    </location>
</feature>
<dbReference type="Proteomes" id="UP000649617">
    <property type="component" value="Unassembled WGS sequence"/>
</dbReference>
<dbReference type="OrthoDB" id="408717at2759"/>
<dbReference type="EMBL" id="CAJNIZ010042778">
    <property type="protein sequence ID" value="CAE7637683.1"/>
    <property type="molecule type" value="Genomic_DNA"/>
</dbReference>
<comment type="caution">
    <text evidence="1">The sequence shown here is derived from an EMBL/GenBank/DDBJ whole genome shotgun (WGS) entry which is preliminary data.</text>
</comment>
<evidence type="ECO:0008006" key="3">
    <source>
        <dbReference type="Google" id="ProtNLM"/>
    </source>
</evidence>
<sequence>QDIIDLFRSKRYASRAALDIGAGQGHTTAALAVNFAVVVAIEKYWDLGNDGNDYHLLSGRLLTSDGAPLNNVVRMHMDTALPYAFAPLADQNFSAAVIDAQHSFESVVRETFHVLRSIPCCVETIIYHDFCFEEVFQAIFFFEQAGLLVFQK</sequence>
<reference evidence="1" key="1">
    <citation type="submission" date="2021-02" db="EMBL/GenBank/DDBJ databases">
        <authorList>
            <person name="Dougan E. K."/>
            <person name="Rhodes N."/>
            <person name="Thang M."/>
            <person name="Chan C."/>
        </authorList>
    </citation>
    <scope>NUCLEOTIDE SEQUENCE</scope>
</reference>
<dbReference type="AlphaFoldDB" id="A0A812VQY5"/>
<name>A0A812VQY5_SYMPI</name>
<dbReference type="SUPFAM" id="SSF53335">
    <property type="entry name" value="S-adenosyl-L-methionine-dependent methyltransferases"/>
    <property type="match status" value="1"/>
</dbReference>
<evidence type="ECO:0000313" key="1">
    <source>
        <dbReference type="EMBL" id="CAE7637683.1"/>
    </source>
</evidence>